<dbReference type="EMBL" id="LZDD01000003">
    <property type="protein sequence ID" value="OJF71340.1"/>
    <property type="molecule type" value="Genomic_DNA"/>
</dbReference>
<dbReference type="PANTHER" id="PTHR47738:SF3">
    <property type="entry name" value="PHOSPHOTRANSFERASE SYSTEM MANNITOL_FRUCTOSE-SPECIFIC IIA DOMAIN CONTAINING PROTEIN"/>
    <property type="match status" value="1"/>
</dbReference>
<dbReference type="RefSeq" id="WP_071794404.1">
    <property type="nucleotide sequence ID" value="NZ_LZDD01000003.1"/>
</dbReference>
<keyword evidence="3" id="KW-1185">Reference proteome</keyword>
<dbReference type="Gene3D" id="3.40.930.10">
    <property type="entry name" value="Mannitol-specific EII, Chain A"/>
    <property type="match status" value="1"/>
</dbReference>
<gene>
    <name evidence="2" type="ORF">A9Q68_09085</name>
</gene>
<evidence type="ECO:0000313" key="3">
    <source>
        <dbReference type="Proteomes" id="UP000182015"/>
    </source>
</evidence>
<organism evidence="2 3">
    <name type="scientific">Streptococcus bovimastitidis</name>
    <dbReference type="NCBI Taxonomy" id="1856638"/>
    <lineage>
        <taxon>Bacteria</taxon>
        <taxon>Bacillati</taxon>
        <taxon>Bacillota</taxon>
        <taxon>Bacilli</taxon>
        <taxon>Lactobacillales</taxon>
        <taxon>Streptococcaceae</taxon>
        <taxon>Streptococcus</taxon>
    </lineage>
</organism>
<accession>A0A1L8MKN0</accession>
<dbReference type="InterPro" id="IPR002178">
    <property type="entry name" value="PTS_EIIA_type-2_dom"/>
</dbReference>
<evidence type="ECO:0000313" key="2">
    <source>
        <dbReference type="EMBL" id="OJF71340.1"/>
    </source>
</evidence>
<reference evidence="3" key="1">
    <citation type="submission" date="2016-06" db="EMBL/GenBank/DDBJ databases">
        <authorList>
            <person name="de Vries S.P.W."/>
            <person name="Hadjirin N.F."/>
            <person name="Lay E.M."/>
            <person name="Zadoks R.N."/>
            <person name="Peacock S.J."/>
            <person name="Parkhill J."/>
            <person name="Grant A.J."/>
            <person name="Mcdougall S."/>
            <person name="Holmes M.A."/>
        </authorList>
    </citation>
    <scope>NUCLEOTIDE SEQUENCE [LARGE SCALE GENOMIC DNA]</scope>
    <source>
        <strain evidence="3">NZ1587</strain>
    </source>
</reference>
<dbReference type="PROSITE" id="PS51094">
    <property type="entry name" value="PTS_EIIA_TYPE_2"/>
    <property type="match status" value="1"/>
</dbReference>
<feature type="domain" description="PTS EIIA type-2" evidence="1">
    <location>
        <begin position="1"/>
        <end position="148"/>
    </location>
</feature>
<comment type="caution">
    <text evidence="2">The sequence shown here is derived from an EMBL/GenBank/DDBJ whole genome shotgun (WGS) entry which is preliminary data.</text>
</comment>
<dbReference type="PANTHER" id="PTHR47738">
    <property type="entry name" value="PTS SYSTEM FRUCTOSE-LIKE EIIA COMPONENT-RELATED"/>
    <property type="match status" value="1"/>
</dbReference>
<dbReference type="SUPFAM" id="SSF55804">
    <property type="entry name" value="Phoshotransferase/anion transport protein"/>
    <property type="match status" value="1"/>
</dbReference>
<dbReference type="CDD" id="cd00211">
    <property type="entry name" value="PTS_IIA_fru"/>
    <property type="match status" value="1"/>
</dbReference>
<proteinExistence type="predicted"/>
<protein>
    <recommendedName>
        <fullName evidence="1">PTS EIIA type-2 domain-containing protein</fullName>
    </recommendedName>
</protein>
<dbReference type="Pfam" id="PF00359">
    <property type="entry name" value="PTS_EIIA_2"/>
    <property type="match status" value="1"/>
</dbReference>
<dbReference type="Proteomes" id="UP000182015">
    <property type="component" value="Unassembled WGS sequence"/>
</dbReference>
<dbReference type="STRING" id="1856638.A9Q68_09085"/>
<evidence type="ECO:0000259" key="1">
    <source>
        <dbReference type="PROSITE" id="PS51094"/>
    </source>
</evidence>
<dbReference type="InterPro" id="IPR051541">
    <property type="entry name" value="PTS_SugarTrans_NitroReg"/>
</dbReference>
<name>A0A1L8MKN0_9STRE</name>
<dbReference type="OrthoDB" id="370976at2"/>
<sequence>MFKEELIFLDHNFDSSDEVIKYSFKQLRRLDYVKEEYLDSILARESEFPTGLMTHVGINIAIPHTDSDLAIKEAIVFIRNKKDVVFQHMIDPEEEVPTKLIFNIVVKDPKNQVSFLTKLMKMFQNEILLEFLLTETDKEKIIQTLKNFLI</sequence>
<dbReference type="InterPro" id="IPR016152">
    <property type="entry name" value="PTrfase/Anion_transptr"/>
</dbReference>
<dbReference type="AlphaFoldDB" id="A0A1L8MKN0"/>